<comment type="caution">
    <text evidence="10">The sequence shown here is derived from an EMBL/GenBank/DDBJ whole genome shotgun (WGS) entry which is preliminary data.</text>
</comment>
<dbReference type="PROSITE" id="PS50026">
    <property type="entry name" value="EGF_3"/>
    <property type="match status" value="2"/>
</dbReference>
<dbReference type="FunFam" id="2.10.25.10:FF:000006">
    <property type="entry name" value="Versican core protein-like isoform 1"/>
    <property type="match status" value="1"/>
</dbReference>
<dbReference type="InterPro" id="IPR050525">
    <property type="entry name" value="ECM_Assembly_Org"/>
</dbReference>
<keyword evidence="5 9" id="KW-1015">Disulfide bond</keyword>
<dbReference type="SMART" id="SM00181">
    <property type="entry name" value="EGF"/>
    <property type="match status" value="2"/>
</dbReference>
<dbReference type="SUPFAM" id="SSF49899">
    <property type="entry name" value="Concanavalin A-like lectins/glucanases"/>
    <property type="match status" value="1"/>
</dbReference>
<sequence>MDSSMDFEWTRLQGKTQSGLTGPSSDHTIGDTTGFYLYIEASPPRNEGDKARLVTPSITSSSEMVLTFYSHMYGATMGTLNVYRRTGSNDNLIMSLNGDRGDIWNLETAVLDPGSFSLVFEAMRGSDWSSDLAIDDITVTASPKGRADIAFVVDGSGSVGAGNFEKMKSFVRDVTNDLTIGSDAVQVAFVLFSDSSAVEFGLNAFTDKESLASAINQVIYKGGATNIASGLRSLRQDIFVASMGDRATAPNVGILLSDGPSNWDAESTVPEAQEARATGIELFAVGVGPDADKDEMLQITNSEERVMAVSNFDTLSTMKNSIIGSTRNDENECVSSPCRNGGVCLDRLNTFVCECSSGFSGDTCEQNCVSQADVIFAIDTSGSIAVRDFRKILTFVGKVSKQLQVGQNARIGLVTFSSTAKVEFHLNEHMDVRSVLSSLDKVKYRYGATNTQAALKMMQNDMFTTDNGDRAAPNVVILVTDGISTVEQENTLPNAESLKLTGAHIFVIGVGSFVDVDELSGIASSPSESNMILVTDFDALDTVVMTVAEPICTGQNSCSSSPCQNGGQCFNKVNGYTCSCPSDKGGLSCEVDCPRNIDLAFLIDESGSIGLDNFRKVMDFVMAIAKNVATGSRIGVVTFSDNAAEEFNMVKHGDKQQILDGIEAIKYSGGATHTAAGLQMLRESTFQTNNGNRNGVPDVAIVITDGISTVNEVNTGTQASLLKSIGVEVWSIGIGQIDKERQNELSEVATSDSTIKTVSDFESLQGLVNEIVSTLCSS</sequence>
<evidence type="ECO:0000256" key="6">
    <source>
        <dbReference type="ARBA" id="ARBA00023180"/>
    </source>
</evidence>
<comment type="caution">
    <text evidence="9">Lacks conserved residue(s) required for the propagation of feature annotation.</text>
</comment>
<gene>
    <name evidence="10" type="ORF">OFUS_LOCUS14657</name>
</gene>
<evidence type="ECO:0000256" key="8">
    <source>
        <dbReference type="ARBA" id="ARBA00049648"/>
    </source>
</evidence>
<dbReference type="GO" id="GO:0016020">
    <property type="term" value="C:membrane"/>
    <property type="evidence" value="ECO:0007669"/>
    <property type="project" value="InterPro"/>
</dbReference>
<evidence type="ECO:0000256" key="1">
    <source>
        <dbReference type="ARBA" id="ARBA00009738"/>
    </source>
</evidence>
<dbReference type="InterPro" id="IPR013320">
    <property type="entry name" value="ConA-like_dom_sf"/>
</dbReference>
<proteinExistence type="inferred from homology"/>
<dbReference type="GO" id="GO:0005509">
    <property type="term" value="F:calcium ion binding"/>
    <property type="evidence" value="ECO:0007669"/>
    <property type="project" value="InterPro"/>
</dbReference>
<dbReference type="CDD" id="cd06263">
    <property type="entry name" value="MAM"/>
    <property type="match status" value="1"/>
</dbReference>
<dbReference type="InterPro" id="IPR000998">
    <property type="entry name" value="MAM_dom"/>
</dbReference>
<keyword evidence="7" id="KW-0379">Hydroxylation</keyword>
<dbReference type="OrthoDB" id="199024at2759"/>
<dbReference type="Gene3D" id="2.60.120.200">
    <property type="match status" value="1"/>
</dbReference>
<dbReference type="PROSITE" id="PS01187">
    <property type="entry name" value="EGF_CA"/>
    <property type="match status" value="1"/>
</dbReference>
<dbReference type="InterPro" id="IPR001881">
    <property type="entry name" value="EGF-like_Ca-bd_dom"/>
</dbReference>
<evidence type="ECO:0000313" key="10">
    <source>
        <dbReference type="EMBL" id="CAH1789268.1"/>
    </source>
</evidence>
<dbReference type="InterPro" id="IPR000152">
    <property type="entry name" value="EGF-type_Asp/Asn_hydroxyl_site"/>
</dbReference>
<dbReference type="AlphaFoldDB" id="A0A8J1TUS8"/>
<keyword evidence="4" id="KW-0677">Repeat</keyword>
<evidence type="ECO:0000256" key="9">
    <source>
        <dbReference type="PROSITE-ProRule" id="PRU00076"/>
    </source>
</evidence>
<dbReference type="SMART" id="SM00137">
    <property type="entry name" value="MAM"/>
    <property type="match status" value="1"/>
</dbReference>
<evidence type="ECO:0000256" key="7">
    <source>
        <dbReference type="ARBA" id="ARBA00023278"/>
    </source>
</evidence>
<protein>
    <submittedName>
        <fullName evidence="10">Uncharacterized protein</fullName>
    </submittedName>
</protein>
<dbReference type="PANTHER" id="PTHR24020:SF84">
    <property type="entry name" value="VWFA DOMAIN-CONTAINING PROTEIN"/>
    <property type="match status" value="1"/>
</dbReference>
<accession>A0A8J1TUS8</accession>
<keyword evidence="3" id="KW-0732">Signal</keyword>
<dbReference type="SMART" id="SM00327">
    <property type="entry name" value="VWA"/>
    <property type="match status" value="3"/>
</dbReference>
<evidence type="ECO:0000256" key="3">
    <source>
        <dbReference type="ARBA" id="ARBA00022729"/>
    </source>
</evidence>
<dbReference type="CDD" id="cd01472">
    <property type="entry name" value="vWA_collagen"/>
    <property type="match status" value="1"/>
</dbReference>
<name>A0A8J1TUS8_OWEFU</name>
<dbReference type="Gene3D" id="3.40.50.410">
    <property type="entry name" value="von Willebrand factor, type A domain"/>
    <property type="match status" value="3"/>
</dbReference>
<evidence type="ECO:0000256" key="4">
    <source>
        <dbReference type="ARBA" id="ARBA00022737"/>
    </source>
</evidence>
<comment type="similarity">
    <text evidence="8">Belongs to the fibril-associated collagens with interrupted helices (FACIT) family.</text>
</comment>
<dbReference type="InterPro" id="IPR036465">
    <property type="entry name" value="vWFA_dom_sf"/>
</dbReference>
<dbReference type="Pfam" id="PF00629">
    <property type="entry name" value="MAM"/>
    <property type="match status" value="1"/>
</dbReference>
<dbReference type="Gene3D" id="2.10.25.10">
    <property type="entry name" value="Laminin"/>
    <property type="match status" value="2"/>
</dbReference>
<evidence type="ECO:0000256" key="5">
    <source>
        <dbReference type="ARBA" id="ARBA00023157"/>
    </source>
</evidence>
<dbReference type="PROSITE" id="PS00022">
    <property type="entry name" value="EGF_1"/>
    <property type="match status" value="2"/>
</dbReference>
<dbReference type="InterPro" id="IPR018097">
    <property type="entry name" value="EGF_Ca-bd_CS"/>
</dbReference>
<comment type="similarity">
    <text evidence="1">Belongs to the nephronectin family.</text>
</comment>
<dbReference type="PROSITE" id="PS50060">
    <property type="entry name" value="MAM_2"/>
    <property type="match status" value="1"/>
</dbReference>
<dbReference type="SUPFAM" id="SSF53300">
    <property type="entry name" value="vWA-like"/>
    <property type="match status" value="3"/>
</dbReference>
<dbReference type="Proteomes" id="UP000749559">
    <property type="component" value="Unassembled WGS sequence"/>
</dbReference>
<dbReference type="CDD" id="cd00054">
    <property type="entry name" value="EGF_CA"/>
    <property type="match status" value="2"/>
</dbReference>
<reference evidence="10" key="1">
    <citation type="submission" date="2022-03" db="EMBL/GenBank/DDBJ databases">
        <authorList>
            <person name="Martin C."/>
        </authorList>
    </citation>
    <scope>NUCLEOTIDE SEQUENCE</scope>
</reference>
<organism evidence="10 11">
    <name type="scientific">Owenia fusiformis</name>
    <name type="common">Polychaete worm</name>
    <dbReference type="NCBI Taxonomy" id="6347"/>
    <lineage>
        <taxon>Eukaryota</taxon>
        <taxon>Metazoa</taxon>
        <taxon>Spiralia</taxon>
        <taxon>Lophotrochozoa</taxon>
        <taxon>Annelida</taxon>
        <taxon>Polychaeta</taxon>
        <taxon>Sedentaria</taxon>
        <taxon>Canalipalpata</taxon>
        <taxon>Sabellida</taxon>
        <taxon>Oweniida</taxon>
        <taxon>Oweniidae</taxon>
        <taxon>Owenia</taxon>
    </lineage>
</organism>
<keyword evidence="6" id="KW-0325">Glycoprotein</keyword>
<dbReference type="Pfam" id="PF00092">
    <property type="entry name" value="VWA"/>
    <property type="match status" value="3"/>
</dbReference>
<dbReference type="InterPro" id="IPR000742">
    <property type="entry name" value="EGF"/>
</dbReference>
<evidence type="ECO:0000313" key="11">
    <source>
        <dbReference type="Proteomes" id="UP000749559"/>
    </source>
</evidence>
<dbReference type="InterPro" id="IPR002035">
    <property type="entry name" value="VWF_A"/>
</dbReference>
<dbReference type="EMBL" id="CAIIXF020000007">
    <property type="protein sequence ID" value="CAH1789268.1"/>
    <property type="molecule type" value="Genomic_DNA"/>
</dbReference>
<dbReference type="PROSITE" id="PS50234">
    <property type="entry name" value="VWFA"/>
    <property type="match status" value="3"/>
</dbReference>
<dbReference type="SMART" id="SM00179">
    <property type="entry name" value="EGF_CA"/>
    <property type="match status" value="2"/>
</dbReference>
<keyword evidence="11" id="KW-1185">Reference proteome</keyword>
<dbReference type="PROSITE" id="PS00010">
    <property type="entry name" value="ASX_HYDROXYL"/>
    <property type="match status" value="2"/>
</dbReference>
<dbReference type="PRINTS" id="PR00453">
    <property type="entry name" value="VWFADOMAIN"/>
</dbReference>
<feature type="disulfide bond" evidence="9">
    <location>
        <begin position="355"/>
        <end position="364"/>
    </location>
</feature>
<dbReference type="FunFam" id="2.10.25.10:FF:000122">
    <property type="entry name" value="Protein crumbs homolog 2"/>
    <property type="match status" value="1"/>
</dbReference>
<dbReference type="Pfam" id="PF00008">
    <property type="entry name" value="EGF"/>
    <property type="match status" value="2"/>
</dbReference>
<evidence type="ECO:0000256" key="2">
    <source>
        <dbReference type="ARBA" id="ARBA00022536"/>
    </source>
</evidence>
<keyword evidence="2 9" id="KW-0245">EGF-like domain</keyword>
<dbReference type="PANTHER" id="PTHR24020">
    <property type="entry name" value="COLLAGEN ALPHA"/>
    <property type="match status" value="1"/>
</dbReference>
<feature type="disulfide bond" evidence="9">
    <location>
        <begin position="580"/>
        <end position="589"/>
    </location>
</feature>